<name>A0A5N6NE82_9ASTR</name>
<dbReference type="EMBL" id="SZYD01000012">
    <property type="protein sequence ID" value="KAD4585225.1"/>
    <property type="molecule type" value="Genomic_DNA"/>
</dbReference>
<protein>
    <submittedName>
        <fullName evidence="1">Uncharacterized protein</fullName>
    </submittedName>
</protein>
<accession>A0A5N6NE82</accession>
<evidence type="ECO:0000313" key="1">
    <source>
        <dbReference type="EMBL" id="KAD4585225.1"/>
    </source>
</evidence>
<proteinExistence type="predicted"/>
<organism evidence="1 2">
    <name type="scientific">Mikania micrantha</name>
    <name type="common">bitter vine</name>
    <dbReference type="NCBI Taxonomy" id="192012"/>
    <lineage>
        <taxon>Eukaryota</taxon>
        <taxon>Viridiplantae</taxon>
        <taxon>Streptophyta</taxon>
        <taxon>Embryophyta</taxon>
        <taxon>Tracheophyta</taxon>
        <taxon>Spermatophyta</taxon>
        <taxon>Magnoliopsida</taxon>
        <taxon>eudicotyledons</taxon>
        <taxon>Gunneridae</taxon>
        <taxon>Pentapetalae</taxon>
        <taxon>asterids</taxon>
        <taxon>campanulids</taxon>
        <taxon>Asterales</taxon>
        <taxon>Asteraceae</taxon>
        <taxon>Asteroideae</taxon>
        <taxon>Heliantheae alliance</taxon>
        <taxon>Eupatorieae</taxon>
        <taxon>Mikania</taxon>
    </lineage>
</organism>
<keyword evidence="2" id="KW-1185">Reference proteome</keyword>
<sequence>MAFLTSCSTIASIAEELIDWLSERGTLWGGAFVTHIARSRVMVEMFDDLPAIDPRKLDRRTIISMKLAADIPGLGLRFIGLDGRPFQPAQVVIVPE</sequence>
<comment type="caution">
    <text evidence="1">The sequence shown here is derived from an EMBL/GenBank/DDBJ whole genome shotgun (WGS) entry which is preliminary data.</text>
</comment>
<gene>
    <name evidence="1" type="ORF">E3N88_22826</name>
</gene>
<evidence type="ECO:0000313" key="2">
    <source>
        <dbReference type="Proteomes" id="UP000326396"/>
    </source>
</evidence>
<reference evidence="1 2" key="1">
    <citation type="submission" date="2019-05" db="EMBL/GenBank/DDBJ databases">
        <title>Mikania micrantha, genome provides insights into the molecular mechanism of rapid growth.</title>
        <authorList>
            <person name="Liu B."/>
        </authorList>
    </citation>
    <scope>NUCLEOTIDE SEQUENCE [LARGE SCALE GENOMIC DNA]</scope>
    <source>
        <strain evidence="1">NLD-2019</strain>
        <tissue evidence="1">Leaf</tissue>
    </source>
</reference>
<dbReference type="AlphaFoldDB" id="A0A5N6NE82"/>
<dbReference type="Proteomes" id="UP000326396">
    <property type="component" value="Linkage Group LG2"/>
</dbReference>